<organism evidence="1 2">
    <name type="scientific">Sinobacterium caligoides</name>
    <dbReference type="NCBI Taxonomy" id="933926"/>
    <lineage>
        <taxon>Bacteria</taxon>
        <taxon>Pseudomonadati</taxon>
        <taxon>Pseudomonadota</taxon>
        <taxon>Gammaproteobacteria</taxon>
        <taxon>Cellvibrionales</taxon>
        <taxon>Spongiibacteraceae</taxon>
        <taxon>Sinobacterium</taxon>
    </lineage>
</organism>
<dbReference type="OrthoDB" id="719343at2"/>
<dbReference type="AlphaFoldDB" id="A0A3N2D566"/>
<sequence length="742" mass="82513">MALLNEVKTILDTLAPHGWEDFFRHHGLNITRSDLASELSRDLSTSIDRAFTGVEDFAFEGHQAITPGCPAHSFLYHALASPQVQYVDQQQSRVFSLYPSVEQLAIIENYIYAQSQSSLEFLQKVHGDIAVVIFSHQYRPAASTGHKKHADTVFSRTGIARIGTAPALYDEAARSYTPLVSDEPHKVRVLPAAYDAYLAVKVPGSKALLGQRLNANPQQAGDSKDEDLLFWRPLHKLFAGTECLQGIDLKLDYRAFHSNEKIRRIHKFLSNDLDVDTGSIASEHTSYPFKFSHDIADFKAQAVVPIAHTAVVEPAEENGNLFSLKKSFELPRSSDDNSAKLFSSSLEMRADKRHGMPRLVPEYAHIRSKVSADNQVQDLNEEAQVLATLGSTEFDALHYVDYSGDGYVSVDVKSTRLAHLPVISAYSIVSPPDYFPYCHQSDLFDALQYRGIWRTQPLTLADTRMPPNIQSHRELRGQDTTGTALVNATDIDDTTEQTRFSTRQPTRQVSFLPDAAAGIFAPGWDTSFDQTIVEGETVRHLAAYGLGSPFPEDAKLCAALSSFWPAVAPDISHSFWPVNFPTVIPLTDYETGSDGGIGWDGEQGPRLELAPDGRQTLLYKKFDYVDYTLNALHNRFDYHRLAAIDSNAYLERAENYALIQQHLRENTPASIANNAKLISYNIEGEGDNVVHHYRFATFEAGSVTAVGRSHIRVGLQQQLAFSINTHNVISEQELSNEAVSLA</sequence>
<evidence type="ECO:0000313" key="1">
    <source>
        <dbReference type="EMBL" id="ROR94945.1"/>
    </source>
</evidence>
<dbReference type="RefSeq" id="WP_123714074.1">
    <property type="nucleotide sequence ID" value="NZ_RKHR01000009.1"/>
</dbReference>
<dbReference type="Proteomes" id="UP000275394">
    <property type="component" value="Unassembled WGS sequence"/>
</dbReference>
<evidence type="ECO:0000313" key="2">
    <source>
        <dbReference type="Proteomes" id="UP000275394"/>
    </source>
</evidence>
<dbReference type="EMBL" id="RKHR01000009">
    <property type="protein sequence ID" value="ROR94945.1"/>
    <property type="molecule type" value="Genomic_DNA"/>
</dbReference>
<keyword evidence="2" id="KW-1185">Reference proteome</keyword>
<gene>
    <name evidence="1" type="ORF">EDC56_3760</name>
</gene>
<proteinExistence type="predicted"/>
<accession>A0A3N2D566</accession>
<protein>
    <submittedName>
        <fullName evidence="1">Uncharacterized protein</fullName>
    </submittedName>
</protein>
<comment type="caution">
    <text evidence="1">The sequence shown here is derived from an EMBL/GenBank/DDBJ whole genome shotgun (WGS) entry which is preliminary data.</text>
</comment>
<name>A0A3N2D566_9GAMM</name>
<reference evidence="1 2" key="1">
    <citation type="submission" date="2018-11" db="EMBL/GenBank/DDBJ databases">
        <title>Genomic Encyclopedia of Type Strains, Phase IV (KMG-IV): sequencing the most valuable type-strain genomes for metagenomic binning, comparative biology and taxonomic classification.</title>
        <authorList>
            <person name="Goeker M."/>
        </authorList>
    </citation>
    <scope>NUCLEOTIDE SEQUENCE [LARGE SCALE GENOMIC DNA]</scope>
    <source>
        <strain evidence="1 2">DSM 100316</strain>
    </source>
</reference>